<dbReference type="EMBL" id="QKMR01000004">
    <property type="protein sequence ID" value="PYG89044.1"/>
    <property type="molecule type" value="Genomic_DNA"/>
</dbReference>
<dbReference type="RefSeq" id="WP_110460939.1">
    <property type="nucleotide sequence ID" value="NZ_QKMR01000004.1"/>
</dbReference>
<protein>
    <submittedName>
        <fullName evidence="1">Uncharacterized protein</fullName>
    </submittedName>
</protein>
<evidence type="ECO:0000313" key="2">
    <source>
        <dbReference type="Proteomes" id="UP000248132"/>
    </source>
</evidence>
<accession>A0A318XRG2</accession>
<name>A0A318XRG2_9FIRM</name>
<organism evidence="1 2">
    <name type="scientific">Ruminiclostridium sufflavum DSM 19573</name>
    <dbReference type="NCBI Taxonomy" id="1121337"/>
    <lineage>
        <taxon>Bacteria</taxon>
        <taxon>Bacillati</taxon>
        <taxon>Bacillota</taxon>
        <taxon>Clostridia</taxon>
        <taxon>Eubacteriales</taxon>
        <taxon>Oscillospiraceae</taxon>
        <taxon>Ruminiclostridium</taxon>
    </lineage>
</organism>
<proteinExistence type="predicted"/>
<gene>
    <name evidence="1" type="ORF">LY28_00865</name>
</gene>
<dbReference type="AlphaFoldDB" id="A0A318XRG2"/>
<keyword evidence="2" id="KW-1185">Reference proteome</keyword>
<comment type="caution">
    <text evidence="1">The sequence shown here is derived from an EMBL/GenBank/DDBJ whole genome shotgun (WGS) entry which is preliminary data.</text>
</comment>
<sequence>MLTSDKLYIVEDDTVEAVKHGKKMVDLVINVKNINENALQNIGISGIKAVGRYVCRGYPDNV</sequence>
<reference evidence="1 2" key="1">
    <citation type="submission" date="2018-06" db="EMBL/GenBank/DDBJ databases">
        <title>Genomic Encyclopedia of Type Strains, Phase I: the one thousand microbial genomes (KMG-I) project.</title>
        <authorList>
            <person name="Kyrpides N."/>
        </authorList>
    </citation>
    <scope>NUCLEOTIDE SEQUENCE [LARGE SCALE GENOMIC DNA]</scope>
    <source>
        <strain evidence="1 2">DSM 19573</strain>
    </source>
</reference>
<evidence type="ECO:0000313" key="1">
    <source>
        <dbReference type="EMBL" id="PYG89044.1"/>
    </source>
</evidence>
<dbReference type="Proteomes" id="UP000248132">
    <property type="component" value="Unassembled WGS sequence"/>
</dbReference>